<accession>A0ABT1PT73</accession>
<dbReference type="Pfam" id="PF07690">
    <property type="entry name" value="MFS_1"/>
    <property type="match status" value="1"/>
</dbReference>
<evidence type="ECO:0000256" key="3">
    <source>
        <dbReference type="ARBA" id="ARBA00022475"/>
    </source>
</evidence>
<keyword evidence="6 7" id="KW-0472">Membrane</keyword>
<dbReference type="SUPFAM" id="SSF103473">
    <property type="entry name" value="MFS general substrate transporter"/>
    <property type="match status" value="1"/>
</dbReference>
<evidence type="ECO:0000256" key="6">
    <source>
        <dbReference type="ARBA" id="ARBA00023136"/>
    </source>
</evidence>
<proteinExistence type="predicted"/>
<dbReference type="PROSITE" id="PS50850">
    <property type="entry name" value="MFS"/>
    <property type="match status" value="1"/>
</dbReference>
<evidence type="ECO:0000313" key="10">
    <source>
        <dbReference type="Proteomes" id="UP001057702"/>
    </source>
</evidence>
<feature type="transmembrane region" description="Helical" evidence="7">
    <location>
        <begin position="191"/>
        <end position="210"/>
    </location>
</feature>
<comment type="caution">
    <text evidence="9">The sequence shown here is derived from an EMBL/GenBank/DDBJ whole genome shotgun (WGS) entry which is preliminary data.</text>
</comment>
<feature type="transmembrane region" description="Helical" evidence="7">
    <location>
        <begin position="153"/>
        <end position="179"/>
    </location>
</feature>
<name>A0ABT1PT73_9ACTN</name>
<keyword evidence="10" id="KW-1185">Reference proteome</keyword>
<feature type="transmembrane region" description="Helical" evidence="7">
    <location>
        <begin position="398"/>
        <end position="417"/>
    </location>
</feature>
<dbReference type="PANTHER" id="PTHR43045:SF1">
    <property type="entry name" value="SHIKIMATE TRANSPORTER"/>
    <property type="match status" value="1"/>
</dbReference>
<dbReference type="InterPro" id="IPR005828">
    <property type="entry name" value="MFS_sugar_transport-like"/>
</dbReference>
<evidence type="ECO:0000256" key="1">
    <source>
        <dbReference type="ARBA" id="ARBA00004651"/>
    </source>
</evidence>
<dbReference type="Gene3D" id="1.20.1250.20">
    <property type="entry name" value="MFS general substrate transporter like domains"/>
    <property type="match status" value="2"/>
</dbReference>
<dbReference type="Proteomes" id="UP001057702">
    <property type="component" value="Unassembled WGS sequence"/>
</dbReference>
<feature type="transmembrane region" description="Helical" evidence="7">
    <location>
        <begin position="306"/>
        <end position="325"/>
    </location>
</feature>
<dbReference type="InterPro" id="IPR036259">
    <property type="entry name" value="MFS_trans_sf"/>
</dbReference>
<keyword evidence="4 7" id="KW-0812">Transmembrane</keyword>
<evidence type="ECO:0000256" key="2">
    <source>
        <dbReference type="ARBA" id="ARBA00022448"/>
    </source>
</evidence>
<evidence type="ECO:0000256" key="7">
    <source>
        <dbReference type="SAM" id="Phobius"/>
    </source>
</evidence>
<dbReference type="InterPro" id="IPR005829">
    <property type="entry name" value="Sugar_transporter_CS"/>
</dbReference>
<feature type="transmembrane region" description="Helical" evidence="7">
    <location>
        <begin position="31"/>
        <end position="47"/>
    </location>
</feature>
<dbReference type="PANTHER" id="PTHR43045">
    <property type="entry name" value="SHIKIMATE TRANSPORTER"/>
    <property type="match status" value="1"/>
</dbReference>
<feature type="transmembrane region" description="Helical" evidence="7">
    <location>
        <begin position="112"/>
        <end position="132"/>
    </location>
</feature>
<dbReference type="Pfam" id="PF00083">
    <property type="entry name" value="Sugar_tr"/>
    <property type="match status" value="1"/>
</dbReference>
<dbReference type="RefSeq" id="WP_255919780.1">
    <property type="nucleotide sequence ID" value="NZ_JANFNG010000005.1"/>
</dbReference>
<evidence type="ECO:0000256" key="5">
    <source>
        <dbReference type="ARBA" id="ARBA00022989"/>
    </source>
</evidence>
<keyword evidence="5 7" id="KW-1133">Transmembrane helix</keyword>
<dbReference type="CDD" id="cd17369">
    <property type="entry name" value="MFS_ShiA_like"/>
    <property type="match status" value="1"/>
</dbReference>
<evidence type="ECO:0000259" key="8">
    <source>
        <dbReference type="PROSITE" id="PS50850"/>
    </source>
</evidence>
<keyword evidence="2" id="KW-0813">Transport</keyword>
<feature type="transmembrane region" description="Helical" evidence="7">
    <location>
        <begin position="53"/>
        <end position="76"/>
    </location>
</feature>
<feature type="transmembrane region" description="Helical" evidence="7">
    <location>
        <begin position="240"/>
        <end position="264"/>
    </location>
</feature>
<feature type="transmembrane region" description="Helical" evidence="7">
    <location>
        <begin position="369"/>
        <end position="392"/>
    </location>
</feature>
<reference evidence="9" key="1">
    <citation type="submission" date="2022-06" db="EMBL/GenBank/DDBJ databases">
        <title>Draft genome sequence of Streptomyces sp. RB6PN25 isolated from peat swamp forest in Thailand.</title>
        <authorList>
            <person name="Duangmal K."/>
            <person name="Klaysubun C."/>
        </authorList>
    </citation>
    <scope>NUCLEOTIDE SEQUENCE</scope>
    <source>
        <strain evidence="9">RB6PN25</strain>
    </source>
</reference>
<protein>
    <submittedName>
        <fullName evidence="9">MHS family MFS transporter</fullName>
    </submittedName>
</protein>
<feature type="transmembrane region" description="Helical" evidence="7">
    <location>
        <begin position="331"/>
        <end position="348"/>
    </location>
</feature>
<feature type="transmembrane region" description="Helical" evidence="7">
    <location>
        <begin position="88"/>
        <end position="106"/>
    </location>
</feature>
<evidence type="ECO:0000313" key="9">
    <source>
        <dbReference type="EMBL" id="MCQ4080874.1"/>
    </source>
</evidence>
<feature type="transmembrane region" description="Helical" evidence="7">
    <location>
        <begin position="276"/>
        <end position="294"/>
    </location>
</feature>
<dbReference type="PROSITE" id="PS00217">
    <property type="entry name" value="SUGAR_TRANSPORT_2"/>
    <property type="match status" value="1"/>
</dbReference>
<keyword evidence="3" id="KW-1003">Cell membrane</keyword>
<sequence>MTSTPTLARRATPRRAAIASWAGGTLEYYDNYVYALASALVFTRVFFPNSGHLGTVASLATFAVSYLARPIGAVLLGHFGDRIGRKAVLVLILVLMGTFSLLIGFLPGYAQIGVWAPILLVFLRIMQGISVGGETAAATTLTVEVAQDSRRGFYTAFTSNGIVSGFVLATAVFVPISSLAQDQLDSWGWRIPFWLSIVVTIAGLLIRVNLGESDAFVEAKRDDDLTKVPIVEAVKSHWGAIVRVVVCSLAFAVDTVIKVFALSLATNVYGISHTTMLWVLLVSHLVALGTQPLVGALSDRIGRRPVFVAGNLGCAVMLFAFFAAIQAKNLPLMFITGVVSVAGAYACINASYPSMFAEMFALKVRQSGMALGLQVGLIAAGFAPSVYSALTAGDPGNWMPVAVVSAVICVIAAGGVLNAKETARTPLDELGALRQADAGTRPAASEVEAGNV</sequence>
<organism evidence="9 10">
    <name type="scientific">Streptomyces humicola</name>
    <dbReference type="NCBI Taxonomy" id="2953240"/>
    <lineage>
        <taxon>Bacteria</taxon>
        <taxon>Bacillati</taxon>
        <taxon>Actinomycetota</taxon>
        <taxon>Actinomycetes</taxon>
        <taxon>Kitasatosporales</taxon>
        <taxon>Streptomycetaceae</taxon>
        <taxon>Streptomyces</taxon>
    </lineage>
</organism>
<dbReference type="InterPro" id="IPR011701">
    <property type="entry name" value="MFS"/>
</dbReference>
<evidence type="ECO:0000256" key="4">
    <source>
        <dbReference type="ARBA" id="ARBA00022692"/>
    </source>
</evidence>
<dbReference type="InterPro" id="IPR020846">
    <property type="entry name" value="MFS_dom"/>
</dbReference>
<dbReference type="PROSITE" id="PS00216">
    <property type="entry name" value="SUGAR_TRANSPORT_1"/>
    <property type="match status" value="1"/>
</dbReference>
<dbReference type="EMBL" id="JANFNG010000005">
    <property type="protein sequence ID" value="MCQ4080874.1"/>
    <property type="molecule type" value="Genomic_DNA"/>
</dbReference>
<feature type="domain" description="Major facilitator superfamily (MFS) profile" evidence="8">
    <location>
        <begin position="16"/>
        <end position="424"/>
    </location>
</feature>
<comment type="subcellular location">
    <subcellularLocation>
        <location evidence="1">Cell membrane</location>
        <topology evidence="1">Multi-pass membrane protein</topology>
    </subcellularLocation>
</comment>
<gene>
    <name evidence="9" type="ORF">NGB36_09740</name>
</gene>